<dbReference type="Proteomes" id="UP000311469">
    <property type="component" value="Chromosome cSF2"/>
</dbReference>
<evidence type="ECO:0000313" key="3">
    <source>
        <dbReference type="Proteomes" id="UP000311469"/>
    </source>
</evidence>
<feature type="domain" description="SpoVT-AbrB" evidence="1">
    <location>
        <begin position="6"/>
        <end position="51"/>
    </location>
</feature>
<dbReference type="PANTHER" id="PTHR40516">
    <property type="entry name" value="ANTITOXIN CHPS-RELATED"/>
    <property type="match status" value="1"/>
</dbReference>
<gene>
    <name evidence="2" type="ORF">FIL70_22975</name>
</gene>
<dbReference type="Pfam" id="PF04014">
    <property type="entry name" value="MazE_antitoxin"/>
    <property type="match status" value="1"/>
</dbReference>
<dbReference type="EMBL" id="CP041017">
    <property type="protein sequence ID" value="QDC39995.1"/>
    <property type="molecule type" value="Genomic_DNA"/>
</dbReference>
<evidence type="ECO:0000313" key="2">
    <source>
        <dbReference type="EMBL" id="QDC39995.1"/>
    </source>
</evidence>
<dbReference type="SUPFAM" id="SSF89447">
    <property type="entry name" value="AbrB/MazE/MraZ-like"/>
    <property type="match status" value="1"/>
</dbReference>
<dbReference type="KEGG" id="sufl:FIL70_22975"/>
<dbReference type="SMART" id="SM00966">
    <property type="entry name" value="SpoVT_AbrB"/>
    <property type="match status" value="1"/>
</dbReference>
<protein>
    <submittedName>
        <fullName evidence="2">PbsX family transcriptional regulator</fullName>
    </submittedName>
</protein>
<evidence type="ECO:0000259" key="1">
    <source>
        <dbReference type="SMART" id="SM00966"/>
    </source>
</evidence>
<organism evidence="2 3">
    <name type="scientific">Sphingobium fuliginis ATCC 27551</name>
    <dbReference type="NCBI Taxonomy" id="1208342"/>
    <lineage>
        <taxon>Bacteria</taxon>
        <taxon>Pseudomonadati</taxon>
        <taxon>Pseudomonadota</taxon>
        <taxon>Alphaproteobacteria</taxon>
        <taxon>Sphingomonadales</taxon>
        <taxon>Sphingomonadaceae</taxon>
        <taxon>Sphingobium</taxon>
    </lineage>
</organism>
<dbReference type="GO" id="GO:0097351">
    <property type="term" value="F:toxin sequestering activity"/>
    <property type="evidence" value="ECO:0007669"/>
    <property type="project" value="InterPro"/>
</dbReference>
<dbReference type="Gene3D" id="2.10.260.10">
    <property type="match status" value="1"/>
</dbReference>
<dbReference type="GO" id="GO:0003677">
    <property type="term" value="F:DNA binding"/>
    <property type="evidence" value="ECO:0007669"/>
    <property type="project" value="InterPro"/>
</dbReference>
<dbReference type="InterPro" id="IPR037914">
    <property type="entry name" value="SpoVT-AbrB_sf"/>
</dbReference>
<reference evidence="2 3" key="1">
    <citation type="submission" date="2019-06" db="EMBL/GenBank/DDBJ databases">
        <title>Genome organization and adaptive potential of archetypical organophosphate degarding Sphingobium fuliginis ATCC 27551.</title>
        <authorList>
            <person name="Sarwar A."/>
            <person name="Parthasarathy S."/>
            <person name="Singh C."/>
            <person name="Siddavattam D."/>
        </authorList>
    </citation>
    <scope>NUCLEOTIDE SEQUENCE [LARGE SCALE GENOMIC DNA]</scope>
    <source>
        <strain evidence="2 3">ATCC 27551</strain>
    </source>
</reference>
<dbReference type="AlphaFoldDB" id="A0A5B8CMX1"/>
<name>A0A5B8CMX1_SPHSA</name>
<dbReference type="InterPro" id="IPR007159">
    <property type="entry name" value="SpoVT-AbrB_dom"/>
</dbReference>
<accession>A0A5B8CMX1</accession>
<dbReference type="InterPro" id="IPR039052">
    <property type="entry name" value="Antitox_PemI-like"/>
</dbReference>
<proteinExistence type="predicted"/>
<dbReference type="PANTHER" id="PTHR40516:SF1">
    <property type="entry name" value="ANTITOXIN CHPS-RELATED"/>
    <property type="match status" value="1"/>
</dbReference>
<sequence>MRVRVKKWGNSASVRIPSSIMAAAALHIDQEVDVREEEARVIIEPITAPAFTLEGLLAGMKPENFPENVDFGPPVGNELW</sequence>